<proteinExistence type="predicted"/>
<feature type="compositionally biased region" description="Low complexity" evidence="1">
    <location>
        <begin position="179"/>
        <end position="203"/>
    </location>
</feature>
<evidence type="ECO:0000256" key="1">
    <source>
        <dbReference type="SAM" id="MobiDB-lite"/>
    </source>
</evidence>
<evidence type="ECO:0000313" key="3">
    <source>
        <dbReference type="Proteomes" id="UP000799423"/>
    </source>
</evidence>
<feature type="region of interest" description="Disordered" evidence="1">
    <location>
        <begin position="178"/>
        <end position="203"/>
    </location>
</feature>
<dbReference type="EMBL" id="MU006298">
    <property type="protein sequence ID" value="KAF2852632.1"/>
    <property type="molecule type" value="Genomic_DNA"/>
</dbReference>
<evidence type="ECO:0000313" key="2">
    <source>
        <dbReference type="EMBL" id="KAF2852632.1"/>
    </source>
</evidence>
<accession>A0A6A7BBJ5</accession>
<protein>
    <submittedName>
        <fullName evidence="2">Uncharacterized protein</fullName>
    </submittedName>
</protein>
<dbReference type="Proteomes" id="UP000799423">
    <property type="component" value="Unassembled WGS sequence"/>
</dbReference>
<sequence length="203" mass="21248">MYSMHTVTVLVWCGTRLGAIARARRAEGELRGIMAGCVQYPLCQSGCTARRWCKVSTSESGVPDSVDAPLCFKVCEDARPRAATQRRCPPGHAEHAEQTAPELRPQAHVCCGASTTTLPRPLSTRTQPARRRAAVVSESLHSTVLVTCNAPAPVAPNQAPSAAGLPTTTSPIYLLTSCSTAPSSAHPSHARSSTAAAASPVPP</sequence>
<keyword evidence="3" id="KW-1185">Reference proteome</keyword>
<reference evidence="2" key="1">
    <citation type="submission" date="2020-01" db="EMBL/GenBank/DDBJ databases">
        <authorList>
            <consortium name="DOE Joint Genome Institute"/>
            <person name="Haridas S."/>
            <person name="Albert R."/>
            <person name="Binder M."/>
            <person name="Bloem J."/>
            <person name="Labutti K."/>
            <person name="Salamov A."/>
            <person name="Andreopoulos B."/>
            <person name="Baker S.E."/>
            <person name="Barry K."/>
            <person name="Bills G."/>
            <person name="Bluhm B.H."/>
            <person name="Cannon C."/>
            <person name="Castanera R."/>
            <person name="Culley D.E."/>
            <person name="Daum C."/>
            <person name="Ezra D."/>
            <person name="Gonzalez J.B."/>
            <person name="Henrissat B."/>
            <person name="Kuo A."/>
            <person name="Liang C."/>
            <person name="Lipzen A."/>
            <person name="Lutzoni F."/>
            <person name="Magnuson J."/>
            <person name="Mondo S."/>
            <person name="Nolan M."/>
            <person name="Ohm R."/>
            <person name="Pangilinan J."/>
            <person name="Park H.-J."/>
            <person name="Ramirez L."/>
            <person name="Alfaro M."/>
            <person name="Sun H."/>
            <person name="Tritt A."/>
            <person name="Yoshinaga Y."/>
            <person name="Zwiers L.-H."/>
            <person name="Turgeon B.G."/>
            <person name="Goodwin S.B."/>
            <person name="Spatafora J.W."/>
            <person name="Crous P.W."/>
            <person name="Grigoriev I.V."/>
        </authorList>
    </citation>
    <scope>NUCLEOTIDE SEQUENCE</scope>
    <source>
        <strain evidence="2">IPT5</strain>
    </source>
</reference>
<dbReference type="AlphaFoldDB" id="A0A6A7BBJ5"/>
<name>A0A6A7BBJ5_9PLEO</name>
<organism evidence="2 3">
    <name type="scientific">Plenodomus tracheiphilus IPT5</name>
    <dbReference type="NCBI Taxonomy" id="1408161"/>
    <lineage>
        <taxon>Eukaryota</taxon>
        <taxon>Fungi</taxon>
        <taxon>Dikarya</taxon>
        <taxon>Ascomycota</taxon>
        <taxon>Pezizomycotina</taxon>
        <taxon>Dothideomycetes</taxon>
        <taxon>Pleosporomycetidae</taxon>
        <taxon>Pleosporales</taxon>
        <taxon>Pleosporineae</taxon>
        <taxon>Leptosphaeriaceae</taxon>
        <taxon>Plenodomus</taxon>
    </lineage>
</organism>
<gene>
    <name evidence="2" type="ORF">T440DRAFT_477553</name>
</gene>